<dbReference type="Proteomes" id="UP001303046">
    <property type="component" value="Unassembled WGS sequence"/>
</dbReference>
<proteinExistence type="predicted"/>
<comment type="caution">
    <text evidence="2">The sequence shown here is derived from an EMBL/GenBank/DDBJ whole genome shotgun (WGS) entry which is preliminary data.</text>
</comment>
<dbReference type="Gene3D" id="1.10.340.70">
    <property type="match status" value="1"/>
</dbReference>
<keyword evidence="3" id="KW-1185">Reference proteome</keyword>
<dbReference type="Pfam" id="PF17921">
    <property type="entry name" value="Integrase_H2C2"/>
    <property type="match status" value="1"/>
</dbReference>
<dbReference type="PANTHER" id="PTHR47331">
    <property type="entry name" value="PHD-TYPE DOMAIN-CONTAINING PROTEIN"/>
    <property type="match status" value="1"/>
</dbReference>
<protein>
    <recommendedName>
        <fullName evidence="1">Integrase zinc-binding domain-containing protein</fullName>
    </recommendedName>
</protein>
<feature type="domain" description="Integrase zinc-binding" evidence="1">
    <location>
        <begin position="124"/>
        <end position="177"/>
    </location>
</feature>
<dbReference type="EMBL" id="JAVFWL010000003">
    <property type="protein sequence ID" value="KAK6739401.1"/>
    <property type="molecule type" value="Genomic_DNA"/>
</dbReference>
<sequence>MELLDCKRHNEMNSVITTVAYVLRFVKRLMGKSESRLQSRVVGNVPELRHMTTDSYITVKERQIALQVVVCNHQAVHLTEDRQKALKQLKLQKGDSGIFRWRGRMDNSILPHQARQPIFIVAKSDLAKATVRESHSPMHCSTAHTMANVRKYYRIHKLRQLVQQVIRRCVPCQKMNNLPFKYPEMKDLPD</sequence>
<evidence type="ECO:0000259" key="1">
    <source>
        <dbReference type="Pfam" id="PF17921"/>
    </source>
</evidence>
<name>A0ABR1CM00_NECAM</name>
<dbReference type="InterPro" id="IPR041588">
    <property type="entry name" value="Integrase_H2C2"/>
</dbReference>
<accession>A0ABR1CM00</accession>
<organism evidence="2 3">
    <name type="scientific">Necator americanus</name>
    <name type="common">Human hookworm</name>
    <dbReference type="NCBI Taxonomy" id="51031"/>
    <lineage>
        <taxon>Eukaryota</taxon>
        <taxon>Metazoa</taxon>
        <taxon>Ecdysozoa</taxon>
        <taxon>Nematoda</taxon>
        <taxon>Chromadorea</taxon>
        <taxon>Rhabditida</taxon>
        <taxon>Rhabditina</taxon>
        <taxon>Rhabditomorpha</taxon>
        <taxon>Strongyloidea</taxon>
        <taxon>Ancylostomatidae</taxon>
        <taxon>Bunostominae</taxon>
        <taxon>Necator</taxon>
    </lineage>
</organism>
<evidence type="ECO:0000313" key="2">
    <source>
        <dbReference type="EMBL" id="KAK6739401.1"/>
    </source>
</evidence>
<gene>
    <name evidence="2" type="primary">Necator_chrIII.g8859</name>
    <name evidence="2" type="ORF">RB195_008094</name>
</gene>
<evidence type="ECO:0000313" key="3">
    <source>
        <dbReference type="Proteomes" id="UP001303046"/>
    </source>
</evidence>
<reference evidence="2 3" key="1">
    <citation type="submission" date="2023-08" db="EMBL/GenBank/DDBJ databases">
        <title>A Necator americanus chromosomal reference genome.</title>
        <authorList>
            <person name="Ilik V."/>
            <person name="Petrzelkova K.J."/>
            <person name="Pardy F."/>
            <person name="Fuh T."/>
            <person name="Niatou-Singa F.S."/>
            <person name="Gouil Q."/>
            <person name="Baker L."/>
            <person name="Ritchie M.E."/>
            <person name="Jex A.R."/>
            <person name="Gazzola D."/>
            <person name="Li H."/>
            <person name="Toshio Fujiwara R."/>
            <person name="Zhan B."/>
            <person name="Aroian R.V."/>
            <person name="Pafco B."/>
            <person name="Schwarz E.M."/>
        </authorList>
    </citation>
    <scope>NUCLEOTIDE SEQUENCE [LARGE SCALE GENOMIC DNA]</scope>
    <source>
        <strain evidence="2 3">Aroian</strain>
        <tissue evidence="2">Whole animal</tissue>
    </source>
</reference>